<dbReference type="KEGG" id="ffu:CLAFUR5_08304"/>
<feature type="region of interest" description="Disordered" evidence="1">
    <location>
        <begin position="279"/>
        <end position="324"/>
    </location>
</feature>
<evidence type="ECO:0000313" key="2">
    <source>
        <dbReference type="EMBL" id="UJO15408.1"/>
    </source>
</evidence>
<dbReference type="AlphaFoldDB" id="A0A9Q8LDH3"/>
<reference evidence="2" key="2">
    <citation type="journal article" date="2022" name="Microb. Genom.">
        <title>A chromosome-scale genome assembly of the tomato pathogen Cladosporium fulvum reveals a compartmentalized genome architecture and the presence of a dispensable chromosome.</title>
        <authorList>
            <person name="Zaccaron A.Z."/>
            <person name="Chen L.H."/>
            <person name="Samaras A."/>
            <person name="Stergiopoulos I."/>
        </authorList>
    </citation>
    <scope>NUCLEOTIDE SEQUENCE</scope>
    <source>
        <strain evidence="2">Race5_Kim</strain>
    </source>
</reference>
<name>A0A9Q8LDH3_PASFU</name>
<evidence type="ECO:0000256" key="1">
    <source>
        <dbReference type="SAM" id="MobiDB-lite"/>
    </source>
</evidence>
<accession>A0A9Q8LDH3</accession>
<keyword evidence="3" id="KW-1185">Reference proteome</keyword>
<dbReference type="GeneID" id="71988182"/>
<organism evidence="2 3">
    <name type="scientific">Passalora fulva</name>
    <name type="common">Tomato leaf mold</name>
    <name type="synonym">Cladosporium fulvum</name>
    <dbReference type="NCBI Taxonomy" id="5499"/>
    <lineage>
        <taxon>Eukaryota</taxon>
        <taxon>Fungi</taxon>
        <taxon>Dikarya</taxon>
        <taxon>Ascomycota</taxon>
        <taxon>Pezizomycotina</taxon>
        <taxon>Dothideomycetes</taxon>
        <taxon>Dothideomycetidae</taxon>
        <taxon>Mycosphaerellales</taxon>
        <taxon>Mycosphaerellaceae</taxon>
        <taxon>Fulvia</taxon>
    </lineage>
</organism>
<sequence>MHRLPRAFRLRQQHLVPPRMNRLPQQRRLAHTMPNGKGEPIRYQAVRFKKPGLTMRRIATIGLYGGAIYAYLNLMAKYLDITIEKLDEMELEDEEEEGVDEEDQEGPFYADENSTFIPMTWATKQARTFYKGSDPEWQEFVKMAKDKPRQKKIHEELVQVVYKGAQQHPVIARQLGKDTKVGKYWLDLSFPDGPPPEFERSGIEIGDGYIAWSQQRITPENQWRLMRALWPQAAFNSVWATTKVLAGIQYRRTKQALGWEGKDPFSPEERYRHAVEMMEKQQAAREGKQLGKAQTEPEGNSSAVVNASTATGTNSTQATTGDGKKLPWTFNVPLPPAATTGSTDAPIALAVFQSALSQQWNPKKMEPPKGTFVVQGLVEIRGSRGRMLFDVQSCYDPKAAKYVTVRLHMRNFKRWNQAPRGGP</sequence>
<reference evidence="2" key="1">
    <citation type="submission" date="2021-12" db="EMBL/GenBank/DDBJ databases">
        <authorList>
            <person name="Zaccaron A."/>
            <person name="Stergiopoulos I."/>
        </authorList>
    </citation>
    <scope>NUCLEOTIDE SEQUENCE</scope>
    <source>
        <strain evidence="2">Race5_Kim</strain>
    </source>
</reference>
<dbReference type="Proteomes" id="UP000756132">
    <property type="component" value="Chromosome 3"/>
</dbReference>
<protein>
    <submittedName>
        <fullName evidence="2">Uncharacterized protein</fullName>
    </submittedName>
</protein>
<proteinExistence type="predicted"/>
<evidence type="ECO:0000313" key="3">
    <source>
        <dbReference type="Proteomes" id="UP000756132"/>
    </source>
</evidence>
<dbReference type="RefSeq" id="XP_047759774.1">
    <property type="nucleotide sequence ID" value="XM_047907452.1"/>
</dbReference>
<feature type="compositionally biased region" description="Low complexity" evidence="1">
    <location>
        <begin position="306"/>
        <end position="321"/>
    </location>
</feature>
<dbReference type="EMBL" id="CP090165">
    <property type="protein sequence ID" value="UJO15408.1"/>
    <property type="molecule type" value="Genomic_DNA"/>
</dbReference>
<dbReference type="OrthoDB" id="5316527at2759"/>
<feature type="compositionally biased region" description="Basic and acidic residues" evidence="1">
    <location>
        <begin position="279"/>
        <end position="289"/>
    </location>
</feature>
<gene>
    <name evidence="2" type="ORF">CLAFUR5_08304</name>
</gene>